<feature type="domain" description="Gp5/Type VI secretion system Vgr protein OB-fold" evidence="1">
    <location>
        <begin position="57"/>
        <end position="94"/>
    </location>
</feature>
<dbReference type="Pfam" id="PF04717">
    <property type="entry name" value="Phage_base_V"/>
    <property type="match status" value="1"/>
</dbReference>
<dbReference type="AlphaFoldDB" id="A0A1H4AP42"/>
<name>A0A1H4AP42_9GAMM</name>
<gene>
    <name evidence="2" type="ORF">SAMN05660964_01436</name>
</gene>
<dbReference type="Gene3D" id="2.40.50.230">
    <property type="entry name" value="Gp5 N-terminal domain"/>
    <property type="match status" value="1"/>
</dbReference>
<dbReference type="OrthoDB" id="9762420at2"/>
<dbReference type="EMBL" id="FNQP01000007">
    <property type="protein sequence ID" value="SEA37497.1"/>
    <property type="molecule type" value="Genomic_DNA"/>
</dbReference>
<keyword evidence="3" id="KW-1185">Reference proteome</keyword>
<sequence>MSGLIDTLRAIIRDELARMQPPELGIVLAVYANDADGNNHQVDVRLRASGVELQRVPVTVPRYGMSMLPCVDDLVLLMFVGGELNAPMVIGCVYDEHTQPPEAAPGELIYKIPDEGGERHIQLETPSGVTFTVDDGAIKIVAGNTSITLEQDGNVQIMAAGNLELKADGDITLEAGGKLTLKATSDAEVQGMNIKLQGSAQTEFKSPMLKLTGMAQFSPG</sequence>
<evidence type="ECO:0000259" key="1">
    <source>
        <dbReference type="Pfam" id="PF04717"/>
    </source>
</evidence>
<dbReference type="Proteomes" id="UP000199397">
    <property type="component" value="Unassembled WGS sequence"/>
</dbReference>
<dbReference type="InterPro" id="IPR006531">
    <property type="entry name" value="Gp5/Vgr_OB"/>
</dbReference>
<accession>A0A1H4AP42</accession>
<dbReference type="SUPFAM" id="SSF69349">
    <property type="entry name" value="Phage fibre proteins"/>
    <property type="match status" value="1"/>
</dbReference>
<organism evidence="2 3">
    <name type="scientific">Thiothrix caldifontis</name>
    <dbReference type="NCBI Taxonomy" id="525918"/>
    <lineage>
        <taxon>Bacteria</taxon>
        <taxon>Pseudomonadati</taxon>
        <taxon>Pseudomonadota</taxon>
        <taxon>Gammaproteobacteria</taxon>
        <taxon>Thiotrichales</taxon>
        <taxon>Thiotrichaceae</taxon>
        <taxon>Thiothrix</taxon>
    </lineage>
</organism>
<evidence type="ECO:0000313" key="3">
    <source>
        <dbReference type="Proteomes" id="UP000199397"/>
    </source>
</evidence>
<dbReference type="InterPro" id="IPR037026">
    <property type="entry name" value="Vgr_OB-fold_dom_sf"/>
</dbReference>
<dbReference type="SUPFAM" id="SSF69255">
    <property type="entry name" value="gp5 N-terminal domain-like"/>
    <property type="match status" value="1"/>
</dbReference>
<dbReference type="STRING" id="525918.SAMN05660964_01436"/>
<protein>
    <recommendedName>
        <fullName evidence="1">Gp5/Type VI secretion system Vgr protein OB-fold domain-containing protein</fullName>
    </recommendedName>
</protein>
<evidence type="ECO:0000313" key="2">
    <source>
        <dbReference type="EMBL" id="SEA37497.1"/>
    </source>
</evidence>
<reference evidence="2 3" key="1">
    <citation type="submission" date="2016-10" db="EMBL/GenBank/DDBJ databases">
        <authorList>
            <person name="de Groot N.N."/>
        </authorList>
    </citation>
    <scope>NUCLEOTIDE SEQUENCE [LARGE SCALE GENOMIC DNA]</scope>
    <source>
        <strain evidence="2 3">DSM 21228</strain>
    </source>
</reference>
<proteinExistence type="predicted"/>
<dbReference type="RefSeq" id="WP_093066868.1">
    <property type="nucleotide sequence ID" value="NZ_FNQP01000007.1"/>
</dbReference>